<accession>A0ABT4CNK7</accession>
<dbReference type="EMBL" id="JAPQES010000002">
    <property type="protein sequence ID" value="MCY6370644.1"/>
    <property type="molecule type" value="Genomic_DNA"/>
</dbReference>
<evidence type="ECO:0000313" key="2">
    <source>
        <dbReference type="Proteomes" id="UP001079657"/>
    </source>
</evidence>
<keyword evidence="2" id="KW-1185">Reference proteome</keyword>
<organism evidence="1 2">
    <name type="scientific">Clostridium ganghwense</name>
    <dbReference type="NCBI Taxonomy" id="312089"/>
    <lineage>
        <taxon>Bacteria</taxon>
        <taxon>Bacillati</taxon>
        <taxon>Bacillota</taxon>
        <taxon>Clostridia</taxon>
        <taxon>Eubacteriales</taxon>
        <taxon>Clostridiaceae</taxon>
        <taxon>Clostridium</taxon>
    </lineage>
</organism>
<sequence length="43" mass="5091">MKQKKKTLSKSEENKIKIERVYKNKTGKTLQQIVEEILKLKMG</sequence>
<proteinExistence type="predicted"/>
<protein>
    <submittedName>
        <fullName evidence="1">Uncharacterized protein</fullName>
    </submittedName>
</protein>
<reference evidence="1" key="1">
    <citation type="submission" date="2022-12" db="EMBL/GenBank/DDBJ databases">
        <authorList>
            <person name="Wang J."/>
        </authorList>
    </citation>
    <scope>NUCLEOTIDE SEQUENCE</scope>
    <source>
        <strain evidence="1">HY-42-06</strain>
    </source>
</reference>
<dbReference type="RefSeq" id="WP_268049416.1">
    <property type="nucleotide sequence ID" value="NZ_JAPQES010000002.1"/>
</dbReference>
<dbReference type="Proteomes" id="UP001079657">
    <property type="component" value="Unassembled WGS sequence"/>
</dbReference>
<comment type="caution">
    <text evidence="1">The sequence shown here is derived from an EMBL/GenBank/DDBJ whole genome shotgun (WGS) entry which is preliminary data.</text>
</comment>
<name>A0ABT4CNK7_9CLOT</name>
<evidence type="ECO:0000313" key="1">
    <source>
        <dbReference type="EMBL" id="MCY6370644.1"/>
    </source>
</evidence>
<gene>
    <name evidence="1" type="ORF">OXH55_08370</name>
</gene>